<dbReference type="Proteomes" id="UP001549921">
    <property type="component" value="Unassembled WGS sequence"/>
</dbReference>
<feature type="region of interest" description="Disordered" evidence="1">
    <location>
        <begin position="282"/>
        <end position="366"/>
    </location>
</feature>
<proteinExistence type="predicted"/>
<evidence type="ECO:0000256" key="1">
    <source>
        <dbReference type="SAM" id="MobiDB-lite"/>
    </source>
</evidence>
<accession>A0ABD0T668</accession>
<gene>
    <name evidence="2" type="ORF">ABMA28_016881</name>
</gene>
<comment type="caution">
    <text evidence="2">The sequence shown here is derived from an EMBL/GenBank/DDBJ whole genome shotgun (WGS) entry which is preliminary data.</text>
</comment>
<evidence type="ECO:0000313" key="3">
    <source>
        <dbReference type="Proteomes" id="UP001549921"/>
    </source>
</evidence>
<organism evidence="2 3">
    <name type="scientific">Loxostege sticticalis</name>
    <name type="common">Beet webworm moth</name>
    <dbReference type="NCBI Taxonomy" id="481309"/>
    <lineage>
        <taxon>Eukaryota</taxon>
        <taxon>Metazoa</taxon>
        <taxon>Ecdysozoa</taxon>
        <taxon>Arthropoda</taxon>
        <taxon>Hexapoda</taxon>
        <taxon>Insecta</taxon>
        <taxon>Pterygota</taxon>
        <taxon>Neoptera</taxon>
        <taxon>Endopterygota</taxon>
        <taxon>Lepidoptera</taxon>
        <taxon>Glossata</taxon>
        <taxon>Ditrysia</taxon>
        <taxon>Pyraloidea</taxon>
        <taxon>Crambidae</taxon>
        <taxon>Pyraustinae</taxon>
        <taxon>Loxostege</taxon>
    </lineage>
</organism>
<name>A0ABD0T668_LOXSC</name>
<feature type="compositionally biased region" description="Polar residues" evidence="1">
    <location>
        <begin position="352"/>
        <end position="366"/>
    </location>
</feature>
<feature type="compositionally biased region" description="Gly residues" evidence="1">
    <location>
        <begin position="315"/>
        <end position="324"/>
    </location>
</feature>
<feature type="compositionally biased region" description="Polar residues" evidence="1">
    <location>
        <begin position="282"/>
        <end position="291"/>
    </location>
</feature>
<reference evidence="2 3" key="1">
    <citation type="submission" date="2024-06" db="EMBL/GenBank/DDBJ databases">
        <title>A chromosome-level genome assembly of beet webworm, Loxostege sticticalis.</title>
        <authorList>
            <person name="Zhang Y."/>
        </authorList>
    </citation>
    <scope>NUCLEOTIDE SEQUENCE [LARGE SCALE GENOMIC DNA]</scope>
    <source>
        <strain evidence="2">AQ028</strain>
        <tissue evidence="2">Male pupae</tissue>
    </source>
</reference>
<feature type="region of interest" description="Disordered" evidence="1">
    <location>
        <begin position="381"/>
        <end position="404"/>
    </location>
</feature>
<dbReference type="EMBL" id="JBEDNZ010000009">
    <property type="protein sequence ID" value="KAL0838853.1"/>
    <property type="molecule type" value="Genomic_DNA"/>
</dbReference>
<evidence type="ECO:0008006" key="4">
    <source>
        <dbReference type="Google" id="ProtNLM"/>
    </source>
</evidence>
<protein>
    <recommendedName>
        <fullName evidence="4">Retrotransposon gag domain-containing protein</fullName>
    </recommendedName>
</protein>
<dbReference type="AlphaFoldDB" id="A0ABD0T668"/>
<feature type="compositionally biased region" description="Polar residues" evidence="1">
    <location>
        <begin position="327"/>
        <end position="342"/>
    </location>
</feature>
<evidence type="ECO:0000313" key="2">
    <source>
        <dbReference type="EMBL" id="KAL0838853.1"/>
    </source>
</evidence>
<sequence>MFEELDLIYSEIKGLKENLIKLNKSRRTEKILNEKLNEATLLYSRYLSCADDLDSEIRKGTYKNNDIIYSKEICIRIESLYSKIEEFCNSNIQKLSTMSNFDLKTAVALLPEMNDKEEVTKKLIDAIELYNSMLNADGKSTLINFILKTRLSESAKLRLASSYTSCELLLSDMKKHLLTQMSSTAIHTQLIKENQNTSTIEDYGKRLESLFVNLTISQADGNSASYEVLRPINEKLAIKSFIDGLRNANLRVILAARNYSSLKDVIRAAKDEELSSYCSRSQSEGTIFSGQHQRKSGNFNRSFRGGRRGFSGRQGFRGGRGAGSGQYQPRQQHQNPGTSRQVSYGRGRTFHRGSTQGMRWSNNNTYRGNQTRQIHFMNSNNERQSSHVQTTAPENTSENDFFRA</sequence>